<keyword evidence="1" id="KW-0812">Transmembrane</keyword>
<dbReference type="EMBL" id="FZQA01000001">
    <property type="protein sequence ID" value="SNT67754.1"/>
    <property type="molecule type" value="Genomic_DNA"/>
</dbReference>
<dbReference type="Pfam" id="PF09898">
    <property type="entry name" value="DUF2125"/>
    <property type="match status" value="1"/>
</dbReference>
<accession>A0A239PL14</accession>
<proteinExistence type="predicted"/>
<name>A0A239PL14_9PROT</name>
<feature type="transmembrane region" description="Helical" evidence="1">
    <location>
        <begin position="12"/>
        <end position="32"/>
    </location>
</feature>
<evidence type="ECO:0000313" key="3">
    <source>
        <dbReference type="Proteomes" id="UP000198346"/>
    </source>
</evidence>
<keyword evidence="1" id="KW-1133">Transmembrane helix</keyword>
<reference evidence="2 3" key="1">
    <citation type="submission" date="2017-07" db="EMBL/GenBank/DDBJ databases">
        <authorList>
            <person name="Sun Z.S."/>
            <person name="Albrecht U."/>
            <person name="Echele G."/>
            <person name="Lee C.C."/>
        </authorList>
    </citation>
    <scope>NUCLEOTIDE SEQUENCE [LARGE SCALE GENOMIC DNA]</scope>
    <source>
        <strain evidence="2 3">CGMCC 1.12710</strain>
    </source>
</reference>
<sequence>MTHAPRKANRWLLYGPLIAAGILLLSYFALWLQGAQAMRRSVEAWAEDQRAAGLEVSYENVRARGFPFYLRGAVAAPAIADPATGARWRADALYIDALPFALDRLVFSASNPQMLDLGRSGVWTLEAQDARASIGEDETRGWIVNAQTGPAALARADGPGRFRLEAALMRVAPSLDADGALETSLIVGGLAGEIDGKRFEAARIEAFLEIADAGEAGPEIRIKGLSFETEGARASFSGALVLDRGGYPAGVLQAEIINPAGLARALAKLGALTPAESEQAAAALTLAALGGGGKIAGSAELRDGAAYIAGVKFADLPRIE</sequence>
<dbReference type="Proteomes" id="UP000198346">
    <property type="component" value="Unassembled WGS sequence"/>
</dbReference>
<organism evidence="2 3">
    <name type="scientific">Amphiplicatus metriothermophilus</name>
    <dbReference type="NCBI Taxonomy" id="1519374"/>
    <lineage>
        <taxon>Bacteria</taxon>
        <taxon>Pseudomonadati</taxon>
        <taxon>Pseudomonadota</taxon>
        <taxon>Alphaproteobacteria</taxon>
        <taxon>Parvularculales</taxon>
        <taxon>Parvularculaceae</taxon>
        <taxon>Amphiplicatus</taxon>
    </lineage>
</organism>
<keyword evidence="1" id="KW-0472">Membrane</keyword>
<protein>
    <recommendedName>
        <fullName evidence="4">DUF2125 domain-containing protein</fullName>
    </recommendedName>
</protein>
<gene>
    <name evidence="2" type="ORF">SAMN06297382_0247</name>
</gene>
<evidence type="ECO:0000256" key="1">
    <source>
        <dbReference type="SAM" id="Phobius"/>
    </source>
</evidence>
<dbReference type="InterPro" id="IPR018666">
    <property type="entry name" value="DUF2125"/>
</dbReference>
<evidence type="ECO:0000313" key="2">
    <source>
        <dbReference type="EMBL" id="SNT67754.1"/>
    </source>
</evidence>
<evidence type="ECO:0008006" key="4">
    <source>
        <dbReference type="Google" id="ProtNLM"/>
    </source>
</evidence>
<dbReference type="OrthoDB" id="7625707at2"/>
<keyword evidence="3" id="KW-1185">Reference proteome</keyword>
<dbReference type="RefSeq" id="WP_089410769.1">
    <property type="nucleotide sequence ID" value="NZ_FZQA01000001.1"/>
</dbReference>
<dbReference type="AlphaFoldDB" id="A0A239PL14"/>